<organism evidence="1 2">
    <name type="scientific">Adiantum capillus-veneris</name>
    <name type="common">Maidenhair fern</name>
    <dbReference type="NCBI Taxonomy" id="13818"/>
    <lineage>
        <taxon>Eukaryota</taxon>
        <taxon>Viridiplantae</taxon>
        <taxon>Streptophyta</taxon>
        <taxon>Embryophyta</taxon>
        <taxon>Tracheophyta</taxon>
        <taxon>Polypodiopsida</taxon>
        <taxon>Polypodiidae</taxon>
        <taxon>Polypodiales</taxon>
        <taxon>Pteridineae</taxon>
        <taxon>Pteridaceae</taxon>
        <taxon>Vittarioideae</taxon>
        <taxon>Adiantum</taxon>
    </lineage>
</organism>
<evidence type="ECO:0000313" key="1">
    <source>
        <dbReference type="EMBL" id="KAI5080406.1"/>
    </source>
</evidence>
<evidence type="ECO:0000313" key="2">
    <source>
        <dbReference type="Proteomes" id="UP000886520"/>
    </source>
</evidence>
<dbReference type="Proteomes" id="UP000886520">
    <property type="component" value="Chromosome 4"/>
</dbReference>
<comment type="caution">
    <text evidence="1">The sequence shown here is derived from an EMBL/GenBank/DDBJ whole genome shotgun (WGS) entry which is preliminary data.</text>
</comment>
<proteinExistence type="predicted"/>
<accession>A0A9D4V6X2</accession>
<keyword evidence="2" id="KW-1185">Reference proteome</keyword>
<gene>
    <name evidence="1" type="ORF">GOP47_0003589</name>
</gene>
<dbReference type="AlphaFoldDB" id="A0A9D4V6X2"/>
<name>A0A9D4V6X2_ADICA</name>
<dbReference type="EMBL" id="JABFUD020000004">
    <property type="protein sequence ID" value="KAI5080406.1"/>
    <property type="molecule type" value="Genomic_DNA"/>
</dbReference>
<sequence length="164" mass="19033">MVFTKVLRFAFGNATWRSQVRRPDFQFAVLRFSVCSSGRCEVEYNKEVASATQTIEITMPEEQREDALRKEKSKIQKRISDRIGKVRCSIFIFSHQMGYYQTLYFEDSKALFKAMILGYTCFAFDNDASIIEDLVEPINLSSEKRPIASKEKEHTRGVEDFSLL</sequence>
<reference evidence="1" key="1">
    <citation type="submission" date="2021-01" db="EMBL/GenBank/DDBJ databases">
        <title>Adiantum capillus-veneris genome.</title>
        <authorList>
            <person name="Fang Y."/>
            <person name="Liao Q."/>
        </authorList>
    </citation>
    <scope>NUCLEOTIDE SEQUENCE</scope>
    <source>
        <strain evidence="1">H3</strain>
        <tissue evidence="1">Leaf</tissue>
    </source>
</reference>
<protein>
    <submittedName>
        <fullName evidence="1">Uncharacterized protein</fullName>
    </submittedName>
</protein>